<name>A0A542ZL60_9MICO</name>
<reference evidence="1 2" key="1">
    <citation type="submission" date="2019-06" db="EMBL/GenBank/DDBJ databases">
        <title>Sequencing the genomes of 1000 actinobacteria strains.</title>
        <authorList>
            <person name="Klenk H.-P."/>
        </authorList>
    </citation>
    <scope>NUCLEOTIDE SEQUENCE [LARGE SCALE GENOMIC DNA]</scope>
    <source>
        <strain evidence="1 2">DSM 18082</strain>
    </source>
</reference>
<proteinExistence type="predicted"/>
<sequence>MSAGDWAQTILRVLGTSWPYNAAHSSLGSDDVDVTPQRLHPAFHGSLDWHSSAHMQWSAVRLLSGAGGPLDPGTADALAAVLDSRLTPDAGAAEAAYLRQRPSFERPYGWAWAAMLAAATRGCPHPHAATWVRATAPLADAVADLVLAWLPRLTHPVRHGVHSNTAFGCALMHEAYAALGRDDVVAALSAAAGGWFGADTAYPVSWEPSGNDFLSPALCEADLMRRVLPAGERSAWLEAFLPGLGAADDPLLTVPEVRDRTDGQMVHLFGLSLSRAWQLRELAPLVADADRRSRLLAAADTQAKAVGEEIIDGDFMSTHWLVSFALLAEGARPG</sequence>
<protein>
    <submittedName>
        <fullName evidence="1">DUF2891 family protein</fullName>
    </submittedName>
</protein>
<keyword evidence="2" id="KW-1185">Reference proteome</keyword>
<dbReference type="OrthoDB" id="9779797at2"/>
<organism evidence="1 2">
    <name type="scientific">Oryzihumus leptocrescens</name>
    <dbReference type="NCBI Taxonomy" id="297536"/>
    <lineage>
        <taxon>Bacteria</taxon>
        <taxon>Bacillati</taxon>
        <taxon>Actinomycetota</taxon>
        <taxon>Actinomycetes</taxon>
        <taxon>Micrococcales</taxon>
        <taxon>Intrasporangiaceae</taxon>
        <taxon>Oryzihumus</taxon>
    </lineage>
</organism>
<gene>
    <name evidence="1" type="ORF">FB474_2443</name>
</gene>
<evidence type="ECO:0000313" key="1">
    <source>
        <dbReference type="EMBL" id="TQL61039.1"/>
    </source>
</evidence>
<dbReference type="RefSeq" id="WP_141788872.1">
    <property type="nucleotide sequence ID" value="NZ_BAAAKX010000001.1"/>
</dbReference>
<comment type="caution">
    <text evidence="1">The sequence shown here is derived from an EMBL/GenBank/DDBJ whole genome shotgun (WGS) entry which is preliminary data.</text>
</comment>
<dbReference type="AlphaFoldDB" id="A0A542ZL60"/>
<dbReference type="Proteomes" id="UP000319514">
    <property type="component" value="Unassembled WGS sequence"/>
</dbReference>
<accession>A0A542ZL60</accession>
<dbReference type="Pfam" id="PF11199">
    <property type="entry name" value="DUF2891"/>
    <property type="match status" value="1"/>
</dbReference>
<dbReference type="EMBL" id="VFOQ01000001">
    <property type="protein sequence ID" value="TQL61039.1"/>
    <property type="molecule type" value="Genomic_DNA"/>
</dbReference>
<dbReference type="InterPro" id="IPR021365">
    <property type="entry name" value="DUF2891"/>
</dbReference>
<evidence type="ECO:0000313" key="2">
    <source>
        <dbReference type="Proteomes" id="UP000319514"/>
    </source>
</evidence>